<dbReference type="KEGG" id="caer:CSV91_04600"/>
<reference evidence="3 4" key="1">
    <citation type="submission" date="2017-10" db="EMBL/GenBank/DDBJ databases">
        <title>Complete genome sequence of Collinsella aerofaciens isolated from the gut of a healthy adult Indian.</title>
        <authorList>
            <person name="Bag S."/>
            <person name="Ghosh T.S."/>
            <person name="Das B."/>
        </authorList>
    </citation>
    <scope>NUCLEOTIDE SEQUENCE [LARGE SCALE GENOMIC DNA]</scope>
    <source>
        <strain evidence="4">indica</strain>
    </source>
</reference>
<evidence type="ECO:0000256" key="1">
    <source>
        <dbReference type="SAM" id="MobiDB-lite"/>
    </source>
</evidence>
<accession>A0A2D1TX28</accession>
<protein>
    <recommendedName>
        <fullName evidence="2">Zinc-ribbon domain-containing protein</fullName>
    </recommendedName>
</protein>
<evidence type="ECO:0000313" key="4">
    <source>
        <dbReference type="Proteomes" id="UP000225608"/>
    </source>
</evidence>
<name>A0A2D1TX28_9ACTN</name>
<proteinExistence type="predicted"/>
<dbReference type="EMBL" id="CP024160">
    <property type="protein sequence ID" value="ATP53875.1"/>
    <property type="molecule type" value="Genomic_DNA"/>
</dbReference>
<gene>
    <name evidence="3" type="ORF">CSV91_04600</name>
</gene>
<sequence length="274" mass="30139">MGLFGSFVQAFKDGYNGVDEEQDTAPSTKENTAQKPVPAKETAPAQKQAASEEPKFCGACGASLEPGTKFCPKCGKPVMGVAPEGQAAPAEPPHLMPTNTWQAYLDTGLNQLSLLEGVAAFQRVTHADPVFGTEEVNSYFLLRGDRVAIQEVARTLREVSEQFFNDQLHINVGTLAEDYRQVIRIKSANVEARFEDMLYLTLVQKNVMDGAVYYLYMSGDALELVAKRDARTRDENKRLDEFNSRADIFGDFGSTAKLVALTAFGIMNNYQMNG</sequence>
<evidence type="ECO:0000259" key="2">
    <source>
        <dbReference type="Pfam" id="PF13240"/>
    </source>
</evidence>
<feature type="region of interest" description="Disordered" evidence="1">
    <location>
        <begin position="14"/>
        <end position="51"/>
    </location>
</feature>
<dbReference type="AlphaFoldDB" id="A0A2D1TX28"/>
<dbReference type="Pfam" id="PF13240">
    <property type="entry name" value="Zn_Ribbon_1"/>
    <property type="match status" value="1"/>
</dbReference>
<dbReference type="Proteomes" id="UP000225608">
    <property type="component" value="Chromosome"/>
</dbReference>
<feature type="domain" description="Zinc-ribbon" evidence="2">
    <location>
        <begin position="56"/>
        <end position="78"/>
    </location>
</feature>
<dbReference type="InterPro" id="IPR026870">
    <property type="entry name" value="Zinc_ribbon_dom"/>
</dbReference>
<dbReference type="RefSeq" id="WP_099431983.1">
    <property type="nucleotide sequence ID" value="NZ_CP024160.1"/>
</dbReference>
<feature type="compositionally biased region" description="Polar residues" evidence="1">
    <location>
        <begin position="24"/>
        <end position="34"/>
    </location>
</feature>
<organism evidence="3 4">
    <name type="scientific">Collinsella aerofaciens</name>
    <dbReference type="NCBI Taxonomy" id="74426"/>
    <lineage>
        <taxon>Bacteria</taxon>
        <taxon>Bacillati</taxon>
        <taxon>Actinomycetota</taxon>
        <taxon>Coriobacteriia</taxon>
        <taxon>Coriobacteriales</taxon>
        <taxon>Coriobacteriaceae</taxon>
        <taxon>Collinsella</taxon>
    </lineage>
</organism>
<evidence type="ECO:0000313" key="3">
    <source>
        <dbReference type="EMBL" id="ATP53875.1"/>
    </source>
</evidence>